<dbReference type="RefSeq" id="WP_093994422.1">
    <property type="nucleotide sequence ID" value="NZ_FXZK01000024.1"/>
</dbReference>
<dbReference type="PANTHER" id="PTHR34977:SF1">
    <property type="entry name" value="UPF0337 PROTEIN YJBJ"/>
    <property type="match status" value="1"/>
</dbReference>
<dbReference type="InterPro" id="IPR026042">
    <property type="entry name" value="YjbJ"/>
</dbReference>
<dbReference type="InterPro" id="IPR036629">
    <property type="entry name" value="YjbJ_sf"/>
</dbReference>
<dbReference type="AlphaFoldDB" id="A0A238LKT2"/>
<dbReference type="InterPro" id="IPR050423">
    <property type="entry name" value="UPF0337_stress_rsp"/>
</dbReference>
<dbReference type="Gene3D" id="1.10.1470.10">
    <property type="entry name" value="YjbJ"/>
    <property type="match status" value="1"/>
</dbReference>
<gene>
    <name evidence="3" type="ORF">LOM8899_04456</name>
</gene>
<sequence>MNWDQVEGKWKQLKGEATSQWGKLTDDDVDKAEGNREKLEGILQEKYGKTKAEIHDEVDQWMKKIS</sequence>
<organism evidence="3 4">
    <name type="scientific">Flavimaricola marinus</name>
    <dbReference type="NCBI Taxonomy" id="1819565"/>
    <lineage>
        <taxon>Bacteria</taxon>
        <taxon>Pseudomonadati</taxon>
        <taxon>Pseudomonadota</taxon>
        <taxon>Alphaproteobacteria</taxon>
        <taxon>Rhodobacterales</taxon>
        <taxon>Paracoccaceae</taxon>
        <taxon>Flavimaricola</taxon>
    </lineage>
</organism>
<reference evidence="3 4" key="1">
    <citation type="submission" date="2017-05" db="EMBL/GenBank/DDBJ databases">
        <authorList>
            <person name="Song R."/>
            <person name="Chenine A.L."/>
            <person name="Ruprecht R.M."/>
        </authorList>
    </citation>
    <scope>NUCLEOTIDE SEQUENCE [LARGE SCALE GENOMIC DNA]</scope>
    <source>
        <strain evidence="3 4">CECT 8899</strain>
    </source>
</reference>
<dbReference type="OrthoDB" id="9796058at2"/>
<protein>
    <recommendedName>
        <fullName evidence="2">CsbD-like domain-containing protein</fullName>
    </recommendedName>
</protein>
<dbReference type="SUPFAM" id="SSF69047">
    <property type="entry name" value="Hypothetical protein YjbJ"/>
    <property type="match status" value="1"/>
</dbReference>
<evidence type="ECO:0000259" key="2">
    <source>
        <dbReference type="Pfam" id="PF05532"/>
    </source>
</evidence>
<evidence type="ECO:0000256" key="1">
    <source>
        <dbReference type="ARBA" id="ARBA00009129"/>
    </source>
</evidence>
<evidence type="ECO:0000313" key="4">
    <source>
        <dbReference type="Proteomes" id="UP000201613"/>
    </source>
</evidence>
<accession>A0A238LKT2</accession>
<evidence type="ECO:0000313" key="3">
    <source>
        <dbReference type="EMBL" id="SMY10281.1"/>
    </source>
</evidence>
<proteinExistence type="inferred from homology"/>
<dbReference type="EMBL" id="FXZK01000024">
    <property type="protein sequence ID" value="SMY10281.1"/>
    <property type="molecule type" value="Genomic_DNA"/>
</dbReference>
<keyword evidence="4" id="KW-1185">Reference proteome</keyword>
<dbReference type="Proteomes" id="UP000201613">
    <property type="component" value="Unassembled WGS sequence"/>
</dbReference>
<name>A0A238LKT2_9RHOB</name>
<dbReference type="PIRSF" id="PIRSF039008">
    <property type="entry name" value="YjbJ"/>
    <property type="match status" value="1"/>
</dbReference>
<dbReference type="Pfam" id="PF05532">
    <property type="entry name" value="CsbD"/>
    <property type="match status" value="1"/>
</dbReference>
<dbReference type="PANTHER" id="PTHR34977">
    <property type="entry name" value="UPF0337 PROTEIN YJBJ"/>
    <property type="match status" value="1"/>
</dbReference>
<feature type="domain" description="CsbD-like" evidence="2">
    <location>
        <begin position="4"/>
        <end position="55"/>
    </location>
</feature>
<comment type="similarity">
    <text evidence="1">Belongs to the UPF0337 (CsbD) family.</text>
</comment>
<dbReference type="InterPro" id="IPR008462">
    <property type="entry name" value="CsbD"/>
</dbReference>